<proteinExistence type="predicted"/>
<dbReference type="Pfam" id="PF12215">
    <property type="entry name" value="Glyco_hydr_116N"/>
    <property type="match status" value="1"/>
</dbReference>
<dbReference type="SUPFAM" id="SSF48208">
    <property type="entry name" value="Six-hairpin glycosidases"/>
    <property type="match status" value="1"/>
</dbReference>
<dbReference type="PANTHER" id="PTHR12654:SF0">
    <property type="entry name" value="NON-LYSOSOMAL GLUCOSYLCERAMIDASE"/>
    <property type="match status" value="1"/>
</dbReference>
<evidence type="ECO:0000259" key="1">
    <source>
        <dbReference type="Pfam" id="PF04685"/>
    </source>
</evidence>
<evidence type="ECO:0000313" key="4">
    <source>
        <dbReference type="Proteomes" id="UP000218231"/>
    </source>
</evidence>
<dbReference type="Gene3D" id="1.50.10.10">
    <property type="match status" value="1"/>
</dbReference>
<organism evidence="3 4">
    <name type="scientific">Diploscapter pachys</name>
    <dbReference type="NCBI Taxonomy" id="2018661"/>
    <lineage>
        <taxon>Eukaryota</taxon>
        <taxon>Metazoa</taxon>
        <taxon>Ecdysozoa</taxon>
        <taxon>Nematoda</taxon>
        <taxon>Chromadorea</taxon>
        <taxon>Rhabditida</taxon>
        <taxon>Rhabditina</taxon>
        <taxon>Rhabditomorpha</taxon>
        <taxon>Rhabditoidea</taxon>
        <taxon>Rhabditidae</taxon>
        <taxon>Diploscapter</taxon>
    </lineage>
</organism>
<dbReference type="Proteomes" id="UP000218231">
    <property type="component" value="Unassembled WGS sequence"/>
</dbReference>
<protein>
    <recommendedName>
        <fullName evidence="5">Glycosyl-hydrolase family 116 catalytic region domain-containing protein</fullName>
    </recommendedName>
</protein>
<sequence>MTSKIEQKTEGIGWKARGDYRVPQPLANFFPRIKHAIFLIPTVIRICLYTFREWLHGREAFIDIFHPMTSFKHAGVPIGGIGSGSIGTDLRGGFGRFSLIPGVKEQNQKNVKADQNHQNAVTVEDFDPTKNGSSLFHQLGEHGDVGRNQLLKSKVELAIAVCSSMTVASNNEQTTEFLLFWHMPIINFPVNSFKYKRRYTRLAGVGNDACVKLVKLAFGRKSEWKRKIEDWQNPIVENDSLPEWYRSAIFNELYYMTDGCSIWVEYDDKWRDVEKSISDETMQIFKEYGRFTYLESWEYFMCTTFDVHFYASWAVTNNWPMIELGIQLDFCDQIEREDLNVEKSMCEGKKMKIKSYARIPHDLGHPKIEPWTHINAYLLHDTADWKDLNMKFIISCLRVNKLILNSSGNLSEKQKHSILSRFYEGATLLMDKSMQAWDRDNDGIIENDGMADQTYDIWTMDGTSAYCGSLFLASLYSLLSLADELGKTEDAQKYRDQLNNAQGTFVKKLWNGKSDFLTFIF</sequence>
<dbReference type="GO" id="GO:0008422">
    <property type="term" value="F:beta-glucosidase activity"/>
    <property type="evidence" value="ECO:0007669"/>
    <property type="project" value="TreeGrafter"/>
</dbReference>
<dbReference type="InterPro" id="IPR012341">
    <property type="entry name" value="6hp_glycosidase-like_sf"/>
</dbReference>
<evidence type="ECO:0000313" key="3">
    <source>
        <dbReference type="EMBL" id="PAV90036.1"/>
    </source>
</evidence>
<dbReference type="InterPro" id="IPR006775">
    <property type="entry name" value="GH116_catalytic"/>
</dbReference>
<dbReference type="InterPro" id="IPR024462">
    <property type="entry name" value="GH116_N"/>
</dbReference>
<keyword evidence="4" id="KW-1185">Reference proteome</keyword>
<name>A0A2A2LUY0_9BILA</name>
<reference evidence="3 4" key="1">
    <citation type="journal article" date="2017" name="Curr. Biol.">
        <title>Genome architecture and evolution of a unichromosomal asexual nematode.</title>
        <authorList>
            <person name="Fradin H."/>
            <person name="Zegar C."/>
            <person name="Gutwein M."/>
            <person name="Lucas J."/>
            <person name="Kovtun M."/>
            <person name="Corcoran D."/>
            <person name="Baugh L.R."/>
            <person name="Kiontke K."/>
            <person name="Gunsalus K."/>
            <person name="Fitch D.H."/>
            <person name="Piano F."/>
        </authorList>
    </citation>
    <scope>NUCLEOTIDE SEQUENCE [LARGE SCALE GENOMIC DNA]</scope>
    <source>
        <strain evidence="3">PF1309</strain>
    </source>
</reference>
<dbReference type="AlphaFoldDB" id="A0A2A2LUY0"/>
<comment type="caution">
    <text evidence="3">The sequence shown here is derived from an EMBL/GenBank/DDBJ whole genome shotgun (WGS) entry which is preliminary data.</text>
</comment>
<accession>A0A2A2LUY0</accession>
<dbReference type="GO" id="GO:0005975">
    <property type="term" value="P:carbohydrate metabolic process"/>
    <property type="evidence" value="ECO:0007669"/>
    <property type="project" value="InterPro"/>
</dbReference>
<dbReference type="EMBL" id="LIAE01006407">
    <property type="protein sequence ID" value="PAV90036.1"/>
    <property type="molecule type" value="Genomic_DNA"/>
</dbReference>
<feature type="domain" description="Glycosyl-hydrolase family 116 N-terminal" evidence="2">
    <location>
        <begin position="114"/>
        <end position="224"/>
    </location>
</feature>
<dbReference type="InterPro" id="IPR052566">
    <property type="entry name" value="Non-lysos_glucosylceramidase"/>
</dbReference>
<dbReference type="OrthoDB" id="730489at2759"/>
<dbReference type="InterPro" id="IPR008928">
    <property type="entry name" value="6-hairpin_glycosidase_sf"/>
</dbReference>
<feature type="domain" description="Glycosyl-hydrolase family 116 catalytic region" evidence="1">
    <location>
        <begin position="289"/>
        <end position="513"/>
    </location>
</feature>
<evidence type="ECO:0008006" key="5">
    <source>
        <dbReference type="Google" id="ProtNLM"/>
    </source>
</evidence>
<dbReference type="PANTHER" id="PTHR12654">
    <property type="entry name" value="BILE ACID BETA-GLUCOSIDASE-RELATED"/>
    <property type="match status" value="1"/>
</dbReference>
<evidence type="ECO:0000259" key="2">
    <source>
        <dbReference type="Pfam" id="PF12215"/>
    </source>
</evidence>
<dbReference type="STRING" id="2018661.A0A2A2LUY0"/>
<dbReference type="Pfam" id="PF04685">
    <property type="entry name" value="DUF608"/>
    <property type="match status" value="1"/>
</dbReference>
<gene>
    <name evidence="3" type="ORF">WR25_07657</name>
</gene>